<proteinExistence type="predicted"/>
<protein>
    <submittedName>
        <fullName evidence="1">Phage tail protein I</fullName>
    </submittedName>
</protein>
<sequence>MSGDRLPSVSLPITKTMAAVFATAKRLAPLTAEIREIGFTTAPDDWVPWFIWDYGLEDVVPYVRDYRRVLSEGPLWQSVRGTPGGIAIGIGWVESEGEVAPSDQRHDWWKFQVGFEAPASDLDQIRQLGGIIRLSKASEDELFRMFSPGRDHRPVRMDMHRAGGGLMDGYSGEALWEGGPLISFGWDGSSETAFENGLESSVEIEASQLLDRGEGLRMDVDRFGGRVPALTEGGADIQITGEGYAFADDHWPDAWPESWAEAAEPQAMAGAWETL</sequence>
<dbReference type="Proteomes" id="UP000004310">
    <property type="component" value="Unassembled WGS sequence"/>
</dbReference>
<dbReference type="STRING" id="217511.GCA_001463845_01017"/>
<reference evidence="1 2" key="1">
    <citation type="journal article" date="2010" name="J. Bacteriol.">
        <title>Genome sequence of Fulvimarina pelagi HTCC2506T, a Mn(II)-oxidizing alphaproteobacterium possessing an aerobic anoxygenic photosynthetic gene cluster and Xanthorhodopsin.</title>
        <authorList>
            <person name="Kang I."/>
            <person name="Oh H.M."/>
            <person name="Lim S.I."/>
            <person name="Ferriera S."/>
            <person name="Giovannoni S.J."/>
            <person name="Cho J.C."/>
        </authorList>
    </citation>
    <scope>NUCLEOTIDE SEQUENCE [LARGE SCALE GENOMIC DNA]</scope>
    <source>
        <strain evidence="1 2">HTCC2506</strain>
    </source>
</reference>
<dbReference type="EMBL" id="AATP01000009">
    <property type="protein sequence ID" value="EAU40155.1"/>
    <property type="molecule type" value="Genomic_DNA"/>
</dbReference>
<dbReference type="eggNOG" id="COG4385">
    <property type="taxonomic scope" value="Bacteria"/>
</dbReference>
<evidence type="ECO:0000313" key="2">
    <source>
        <dbReference type="Proteomes" id="UP000004310"/>
    </source>
</evidence>
<comment type="caution">
    <text evidence="1">The sequence shown here is derived from an EMBL/GenBank/DDBJ whole genome shotgun (WGS) entry which is preliminary data.</text>
</comment>
<dbReference type="InterPro" id="IPR006521">
    <property type="entry name" value="Tail_protein_I"/>
</dbReference>
<name>Q0FZ03_9HYPH</name>
<dbReference type="AlphaFoldDB" id="Q0FZ03"/>
<dbReference type="Pfam" id="PF09684">
    <property type="entry name" value="Tail_P2_I"/>
    <property type="match status" value="1"/>
</dbReference>
<accession>Q0FZ03</accession>
<keyword evidence="2" id="KW-1185">Reference proteome</keyword>
<dbReference type="RefSeq" id="WP_007067411.1">
    <property type="nucleotide sequence ID" value="NZ_DS022272.1"/>
</dbReference>
<gene>
    <name evidence="1" type="ORF">FP2506_11382</name>
</gene>
<organism evidence="1 2">
    <name type="scientific">Fulvimarina pelagi HTCC2506</name>
    <dbReference type="NCBI Taxonomy" id="314231"/>
    <lineage>
        <taxon>Bacteria</taxon>
        <taxon>Pseudomonadati</taxon>
        <taxon>Pseudomonadota</taxon>
        <taxon>Alphaproteobacteria</taxon>
        <taxon>Hyphomicrobiales</taxon>
        <taxon>Aurantimonadaceae</taxon>
        <taxon>Fulvimarina</taxon>
    </lineage>
</organism>
<evidence type="ECO:0000313" key="1">
    <source>
        <dbReference type="EMBL" id="EAU40155.1"/>
    </source>
</evidence>
<dbReference type="HOGENOM" id="CLU_1011042_0_0_5"/>